<feature type="region of interest" description="Disordered" evidence="5">
    <location>
        <begin position="1"/>
        <end position="39"/>
    </location>
</feature>
<feature type="domain" description="Sugar phosphate transporter" evidence="7">
    <location>
        <begin position="57"/>
        <end position="341"/>
    </location>
</feature>
<feature type="transmembrane region" description="Helical" evidence="6">
    <location>
        <begin position="198"/>
        <end position="217"/>
    </location>
</feature>
<keyword evidence="4 6" id="KW-0472">Membrane</keyword>
<keyword evidence="3 6" id="KW-1133">Transmembrane helix</keyword>
<evidence type="ECO:0000256" key="4">
    <source>
        <dbReference type="ARBA" id="ARBA00023136"/>
    </source>
</evidence>
<evidence type="ECO:0000256" key="6">
    <source>
        <dbReference type="SAM" id="Phobius"/>
    </source>
</evidence>
<feature type="transmembrane region" description="Helical" evidence="6">
    <location>
        <begin position="263"/>
        <end position="287"/>
    </location>
</feature>
<feature type="transmembrane region" description="Helical" evidence="6">
    <location>
        <begin position="81"/>
        <end position="102"/>
    </location>
</feature>
<feature type="transmembrane region" description="Helical" evidence="6">
    <location>
        <begin position="324"/>
        <end position="343"/>
    </location>
</feature>
<protein>
    <recommendedName>
        <fullName evidence="7">Sugar phosphate transporter domain-containing protein</fullName>
    </recommendedName>
</protein>
<keyword evidence="2 6" id="KW-0812">Transmembrane</keyword>
<feature type="transmembrane region" description="Helical" evidence="6">
    <location>
        <begin position="229"/>
        <end position="251"/>
    </location>
</feature>
<dbReference type="GO" id="GO:0016020">
    <property type="term" value="C:membrane"/>
    <property type="evidence" value="ECO:0007669"/>
    <property type="project" value="UniProtKB-SubCell"/>
</dbReference>
<dbReference type="InterPro" id="IPR004853">
    <property type="entry name" value="Sugar_P_trans_dom"/>
</dbReference>
<evidence type="ECO:0000256" key="5">
    <source>
        <dbReference type="SAM" id="MobiDB-lite"/>
    </source>
</evidence>
<feature type="transmembrane region" description="Helical" evidence="6">
    <location>
        <begin position="299"/>
        <end position="318"/>
    </location>
</feature>
<accession>A0A7S1CPL1</accession>
<dbReference type="EMBL" id="HBFS01025561">
    <property type="protein sequence ID" value="CAD8923875.1"/>
    <property type="molecule type" value="Transcribed_RNA"/>
</dbReference>
<dbReference type="InterPro" id="IPR050186">
    <property type="entry name" value="TPT_transporter"/>
</dbReference>
<gene>
    <name evidence="8" type="ORF">BSP0115_LOCUS17138</name>
</gene>
<dbReference type="AlphaFoldDB" id="A0A7S1CPL1"/>
<proteinExistence type="predicted"/>
<reference evidence="8" key="1">
    <citation type="submission" date="2021-01" db="EMBL/GenBank/DDBJ databases">
        <authorList>
            <person name="Corre E."/>
            <person name="Pelletier E."/>
            <person name="Niang G."/>
            <person name="Scheremetjew M."/>
            <person name="Finn R."/>
            <person name="Kale V."/>
            <person name="Holt S."/>
            <person name="Cochrane G."/>
            <person name="Meng A."/>
            <person name="Brown T."/>
            <person name="Cohen L."/>
        </authorList>
    </citation>
    <scope>NUCLEOTIDE SEQUENCE</scope>
    <source>
        <strain evidence="8">Ms1</strain>
    </source>
</reference>
<sequence length="365" mass="38073">MSHLAGSHNDDHHAVAVNGLPSDGAGMGRGGKGMRRPAATSPAAAATMAQGALALGTYALSSSALTFVNKTVLSNYEFKCTFFLLAVQLAFAISVCSAARFLPDSWAALRPPRVDLALLQESSKVSVAFVANIAAGFYGLRVVNLPMFFCVRRTAVVFVLAAEVLFLGKSASRPTLVAVALVVVGTVVAGLQDLEADLFGYACVMVNNAMTAAYLALSKRFTQQTNMNALGLLYLNALVALPLCVVMGVMMGEVAIIRSFQPLWSPGFMTALLLSSALGIVLTWALFRSNNLTSPLATSVTGVLKDVGTTALSMAIFAGFNTSVLSVFGVVLSLLGGAMFSFIKVQAARVARTANETARIKAGGS</sequence>
<evidence type="ECO:0000256" key="3">
    <source>
        <dbReference type="ARBA" id="ARBA00022989"/>
    </source>
</evidence>
<dbReference type="Pfam" id="PF03151">
    <property type="entry name" value="TPT"/>
    <property type="match status" value="1"/>
</dbReference>
<evidence type="ECO:0000256" key="2">
    <source>
        <dbReference type="ARBA" id="ARBA00022692"/>
    </source>
</evidence>
<organism evidence="8">
    <name type="scientific">Bicosoecida sp. CB-2014</name>
    <dbReference type="NCBI Taxonomy" id="1486930"/>
    <lineage>
        <taxon>Eukaryota</taxon>
        <taxon>Sar</taxon>
        <taxon>Stramenopiles</taxon>
        <taxon>Bigyra</taxon>
        <taxon>Opalozoa</taxon>
        <taxon>Bicosoecida</taxon>
    </lineage>
</organism>
<evidence type="ECO:0000313" key="8">
    <source>
        <dbReference type="EMBL" id="CAD8923875.1"/>
    </source>
</evidence>
<feature type="transmembrane region" description="Helical" evidence="6">
    <location>
        <begin position="39"/>
        <end position="61"/>
    </location>
</feature>
<feature type="transmembrane region" description="Helical" evidence="6">
    <location>
        <begin position="146"/>
        <end position="168"/>
    </location>
</feature>
<evidence type="ECO:0000256" key="1">
    <source>
        <dbReference type="ARBA" id="ARBA00004141"/>
    </source>
</evidence>
<name>A0A7S1CPL1_9STRA</name>
<evidence type="ECO:0000259" key="7">
    <source>
        <dbReference type="Pfam" id="PF03151"/>
    </source>
</evidence>
<feature type="transmembrane region" description="Helical" evidence="6">
    <location>
        <begin position="175"/>
        <end position="192"/>
    </location>
</feature>
<comment type="subcellular location">
    <subcellularLocation>
        <location evidence="1">Membrane</location>
        <topology evidence="1">Multi-pass membrane protein</topology>
    </subcellularLocation>
</comment>
<dbReference type="PANTHER" id="PTHR11132">
    <property type="entry name" value="SOLUTE CARRIER FAMILY 35"/>
    <property type="match status" value="1"/>
</dbReference>